<name>A0A1G9PLL9_9BACI</name>
<keyword evidence="1" id="KW-0175">Coiled coil</keyword>
<accession>A0A1G9PLL9</accession>
<dbReference type="Proteomes" id="UP000182347">
    <property type="component" value="Unassembled WGS sequence"/>
</dbReference>
<protein>
    <submittedName>
        <fullName evidence="2">Uncharacterized protein</fullName>
    </submittedName>
</protein>
<feature type="coiled-coil region" evidence="1">
    <location>
        <begin position="18"/>
        <end position="45"/>
    </location>
</feature>
<sequence>MIDFQEQLMREKEKMREKQSLNNQLTTMTAQLKELRETETRMKRRLVDEKVDVEKLEGVSLKGIFMTIAGKKEEVLDKERQEVLEAQLKWKEARDARKELEREHSEITDRIQSLGYPEEEMDRLLEKKEKYLLDHGHQAGEELLDLSEAIGELRADAKEIQEALAAGWDASRALSNAEESLHSAENWGTLDMFGGGMITTAIKHGRIDDASNEVHEAQRLLRKFSHELNDIGNSFAVDISISGGWTVADYFFDGLITDWFIQGQIKDSLEQVSTVKRETDRTVGKLKELSGDVKRKIVELEEDKRRLLETPL</sequence>
<reference evidence="3" key="1">
    <citation type="submission" date="2016-10" db="EMBL/GenBank/DDBJ databases">
        <authorList>
            <person name="Varghese N."/>
            <person name="Submissions S."/>
        </authorList>
    </citation>
    <scope>NUCLEOTIDE SEQUENCE [LARGE SCALE GENOMIC DNA]</scope>
    <source>
        <strain evidence="3">CGMCC 1.6199</strain>
    </source>
</reference>
<dbReference type="EMBL" id="FNHF01000001">
    <property type="protein sequence ID" value="SDL99752.1"/>
    <property type="molecule type" value="Genomic_DNA"/>
</dbReference>
<dbReference type="STRING" id="482461.SAMN05216244_1485"/>
<keyword evidence="3" id="KW-1185">Reference proteome</keyword>
<gene>
    <name evidence="2" type="ORF">SAMN05216244_1485</name>
</gene>
<dbReference type="RefSeq" id="WP_074598137.1">
    <property type="nucleotide sequence ID" value="NZ_FNHF01000001.1"/>
</dbReference>
<dbReference type="OrthoDB" id="3540923at2"/>
<evidence type="ECO:0000256" key="1">
    <source>
        <dbReference type="SAM" id="Coils"/>
    </source>
</evidence>
<proteinExistence type="predicted"/>
<evidence type="ECO:0000313" key="3">
    <source>
        <dbReference type="Proteomes" id="UP000182347"/>
    </source>
</evidence>
<organism evidence="2 3">
    <name type="scientific">Sediminibacillus halophilus</name>
    <dbReference type="NCBI Taxonomy" id="482461"/>
    <lineage>
        <taxon>Bacteria</taxon>
        <taxon>Bacillati</taxon>
        <taxon>Bacillota</taxon>
        <taxon>Bacilli</taxon>
        <taxon>Bacillales</taxon>
        <taxon>Bacillaceae</taxon>
        <taxon>Sediminibacillus</taxon>
    </lineage>
</organism>
<evidence type="ECO:0000313" key="2">
    <source>
        <dbReference type="EMBL" id="SDL99752.1"/>
    </source>
</evidence>
<feature type="coiled-coil region" evidence="1">
    <location>
        <begin position="83"/>
        <end position="110"/>
    </location>
</feature>
<dbReference type="AlphaFoldDB" id="A0A1G9PLL9"/>